<keyword evidence="3" id="KW-1185">Reference proteome</keyword>
<dbReference type="InterPro" id="IPR036941">
    <property type="entry name" value="Rcpt_L-dom_sf"/>
</dbReference>
<protein>
    <recommendedName>
        <fullName evidence="1">Receptor L-domain domain-containing protein</fullName>
    </recommendedName>
</protein>
<organism evidence="2 3">
    <name type="scientific">Chloebia gouldiae</name>
    <name type="common">Gouldian finch</name>
    <name type="synonym">Erythrura gouldiae</name>
    <dbReference type="NCBI Taxonomy" id="44316"/>
    <lineage>
        <taxon>Eukaryota</taxon>
        <taxon>Metazoa</taxon>
        <taxon>Chordata</taxon>
        <taxon>Craniata</taxon>
        <taxon>Vertebrata</taxon>
        <taxon>Euteleostomi</taxon>
        <taxon>Archelosauria</taxon>
        <taxon>Archosauria</taxon>
        <taxon>Dinosauria</taxon>
        <taxon>Saurischia</taxon>
        <taxon>Theropoda</taxon>
        <taxon>Coelurosauria</taxon>
        <taxon>Aves</taxon>
        <taxon>Neognathae</taxon>
        <taxon>Neoaves</taxon>
        <taxon>Telluraves</taxon>
        <taxon>Australaves</taxon>
        <taxon>Passeriformes</taxon>
        <taxon>Passeroidea</taxon>
        <taxon>Passeridae</taxon>
        <taxon>Chloebia</taxon>
    </lineage>
</organism>
<evidence type="ECO:0000259" key="1">
    <source>
        <dbReference type="Pfam" id="PF01030"/>
    </source>
</evidence>
<reference evidence="2 3" key="1">
    <citation type="journal article" date="2018" name="Proc. R. Soc. B">
        <title>A non-coding region near Follistatin controls head colour polymorphism in the Gouldian finch.</title>
        <authorList>
            <person name="Toomey M.B."/>
            <person name="Marques C.I."/>
            <person name="Andrade P."/>
            <person name="Araujo P.M."/>
            <person name="Sabatino S."/>
            <person name="Gazda M.A."/>
            <person name="Afonso S."/>
            <person name="Lopes R.J."/>
            <person name="Corbo J.C."/>
            <person name="Carneiro M."/>
        </authorList>
    </citation>
    <scope>NUCLEOTIDE SEQUENCE [LARGE SCALE GENOMIC DNA]</scope>
    <source>
        <strain evidence="2">Red01</strain>
        <tissue evidence="2">Muscle</tissue>
    </source>
</reference>
<dbReference type="OrthoDB" id="5809444at2759"/>
<accession>A0A3L8RW22</accession>
<feature type="domain" description="Receptor L-domain" evidence="1">
    <location>
        <begin position="32"/>
        <end position="126"/>
    </location>
</feature>
<comment type="caution">
    <text evidence="2">The sequence shown here is derived from an EMBL/GenBank/DDBJ whole genome shotgun (WGS) entry which is preliminary data.</text>
</comment>
<dbReference type="InterPro" id="IPR000494">
    <property type="entry name" value="Rcpt_L-dom"/>
</dbReference>
<dbReference type="Proteomes" id="UP000276834">
    <property type="component" value="Unassembled WGS sequence"/>
</dbReference>
<dbReference type="EMBL" id="QUSF01000198">
    <property type="protein sequence ID" value="RLV87505.1"/>
    <property type="molecule type" value="Genomic_DNA"/>
</dbReference>
<gene>
    <name evidence="2" type="ORF">DV515_00015644</name>
</gene>
<dbReference type="Gene3D" id="3.80.20.20">
    <property type="entry name" value="Receptor L-domain"/>
    <property type="match status" value="1"/>
</dbReference>
<sequence length="127" mass="13998">MFCHKCEGLCPKECKVGTKTIDSMQAAQELGGCTLIEGNLILNIRRGCECQSWPRQNHPGENYGEVPLSLSSHRVLFPDNLASELQSSLGLIETITGFLKIKHSFALVSLSFFKNLKLIRGDSMVDG</sequence>
<dbReference type="SUPFAM" id="SSF52058">
    <property type="entry name" value="L domain-like"/>
    <property type="match status" value="1"/>
</dbReference>
<proteinExistence type="predicted"/>
<dbReference type="Pfam" id="PF01030">
    <property type="entry name" value="Recep_L_domain"/>
    <property type="match status" value="1"/>
</dbReference>
<dbReference type="AlphaFoldDB" id="A0A3L8RW22"/>
<evidence type="ECO:0000313" key="2">
    <source>
        <dbReference type="EMBL" id="RLV87505.1"/>
    </source>
</evidence>
<evidence type="ECO:0000313" key="3">
    <source>
        <dbReference type="Proteomes" id="UP000276834"/>
    </source>
</evidence>
<name>A0A3L8RW22_CHLGU</name>